<feature type="compositionally biased region" description="Polar residues" evidence="1">
    <location>
        <begin position="327"/>
        <end position="345"/>
    </location>
</feature>
<dbReference type="EMBL" id="ML210378">
    <property type="protein sequence ID" value="TFK18799.1"/>
    <property type="molecule type" value="Genomic_DNA"/>
</dbReference>
<feature type="region of interest" description="Disordered" evidence="1">
    <location>
        <begin position="177"/>
        <end position="348"/>
    </location>
</feature>
<gene>
    <name evidence="2" type="ORF">FA15DRAFT_709552</name>
</gene>
<dbReference type="Gene3D" id="1.25.40.10">
    <property type="entry name" value="Tetratricopeptide repeat domain"/>
    <property type="match status" value="1"/>
</dbReference>
<evidence type="ECO:0008006" key="4">
    <source>
        <dbReference type="Google" id="ProtNLM"/>
    </source>
</evidence>
<feature type="region of interest" description="Disordered" evidence="1">
    <location>
        <begin position="1"/>
        <end position="55"/>
    </location>
</feature>
<reference evidence="2 3" key="1">
    <citation type="journal article" date="2019" name="Nat. Ecol. Evol.">
        <title>Megaphylogeny resolves global patterns of mushroom evolution.</title>
        <authorList>
            <person name="Varga T."/>
            <person name="Krizsan K."/>
            <person name="Foldi C."/>
            <person name="Dima B."/>
            <person name="Sanchez-Garcia M."/>
            <person name="Sanchez-Ramirez S."/>
            <person name="Szollosi G.J."/>
            <person name="Szarkandi J.G."/>
            <person name="Papp V."/>
            <person name="Albert L."/>
            <person name="Andreopoulos W."/>
            <person name="Angelini C."/>
            <person name="Antonin V."/>
            <person name="Barry K.W."/>
            <person name="Bougher N.L."/>
            <person name="Buchanan P."/>
            <person name="Buyck B."/>
            <person name="Bense V."/>
            <person name="Catcheside P."/>
            <person name="Chovatia M."/>
            <person name="Cooper J."/>
            <person name="Damon W."/>
            <person name="Desjardin D."/>
            <person name="Finy P."/>
            <person name="Geml J."/>
            <person name="Haridas S."/>
            <person name="Hughes K."/>
            <person name="Justo A."/>
            <person name="Karasinski D."/>
            <person name="Kautmanova I."/>
            <person name="Kiss B."/>
            <person name="Kocsube S."/>
            <person name="Kotiranta H."/>
            <person name="LaButti K.M."/>
            <person name="Lechner B.E."/>
            <person name="Liimatainen K."/>
            <person name="Lipzen A."/>
            <person name="Lukacs Z."/>
            <person name="Mihaltcheva S."/>
            <person name="Morgado L.N."/>
            <person name="Niskanen T."/>
            <person name="Noordeloos M.E."/>
            <person name="Ohm R.A."/>
            <person name="Ortiz-Santana B."/>
            <person name="Ovrebo C."/>
            <person name="Racz N."/>
            <person name="Riley R."/>
            <person name="Savchenko A."/>
            <person name="Shiryaev A."/>
            <person name="Soop K."/>
            <person name="Spirin V."/>
            <person name="Szebenyi C."/>
            <person name="Tomsovsky M."/>
            <person name="Tulloss R.E."/>
            <person name="Uehling J."/>
            <person name="Grigoriev I.V."/>
            <person name="Vagvolgyi C."/>
            <person name="Papp T."/>
            <person name="Martin F.M."/>
            <person name="Miettinen O."/>
            <person name="Hibbett D.S."/>
            <person name="Nagy L.G."/>
        </authorList>
    </citation>
    <scope>NUCLEOTIDE SEQUENCE [LARGE SCALE GENOMIC DNA]</scope>
    <source>
        <strain evidence="2 3">CBS 121175</strain>
    </source>
</reference>
<dbReference type="InterPro" id="IPR052945">
    <property type="entry name" value="Mitotic_Regulator"/>
</dbReference>
<feature type="compositionally biased region" description="Low complexity" evidence="1">
    <location>
        <begin position="307"/>
        <end position="326"/>
    </location>
</feature>
<dbReference type="GO" id="GO:0032153">
    <property type="term" value="C:cell division site"/>
    <property type="evidence" value="ECO:0007669"/>
    <property type="project" value="TreeGrafter"/>
</dbReference>
<dbReference type="SUPFAM" id="SSF81901">
    <property type="entry name" value="HCP-like"/>
    <property type="match status" value="1"/>
</dbReference>
<organism evidence="2 3">
    <name type="scientific">Coprinopsis marcescibilis</name>
    <name type="common">Agaric fungus</name>
    <name type="synonym">Psathyrella marcescibilis</name>
    <dbReference type="NCBI Taxonomy" id="230819"/>
    <lineage>
        <taxon>Eukaryota</taxon>
        <taxon>Fungi</taxon>
        <taxon>Dikarya</taxon>
        <taxon>Basidiomycota</taxon>
        <taxon>Agaricomycotina</taxon>
        <taxon>Agaricomycetes</taxon>
        <taxon>Agaricomycetidae</taxon>
        <taxon>Agaricales</taxon>
        <taxon>Agaricineae</taxon>
        <taxon>Psathyrellaceae</taxon>
        <taxon>Coprinopsis</taxon>
    </lineage>
</organism>
<dbReference type="InterPro" id="IPR011990">
    <property type="entry name" value="TPR-like_helical_dom_sf"/>
</dbReference>
<sequence>MERALSQRYQESPLATLVRRTSSKRLKKQIPSRLQQTGSATPPTITLTEEDEEEPYQEAVFRGQFTQPLPSPLLHGHFGRDSVASASSFGGNSLLESSSHGSRVQSYSSTAYPESELEYYYGDDAYEHSAYEESIYTDDMTGAVRDSWHSNEAVSQSDPRRFTIETNHDMRMDRNQAWADNNVPPSPTLAIPAVVVSSPDGGEPAEPTPLTGRARVVHPSSVNYSRPHISARPPPVDNLEEQKRQVLLRNAGRRKGQSSSTAPKKDPSPSPLRNQYAADTGPTAPSSPRDAQTDWDPQAYSPPFQHTTPQSQLPTPPSTTSTTNSTFSMNRSEQSLSPQGLGSNSMRDRAVSAASSLYSNYSYYPYENAAPSPTGSGFGNSIDARLNASSPKPSSNFSRSTLALQTSLDPRNAVSTGSEGESVARKYLLLGIEHHEHDRLKESAACFERSAKEGGGCGVGMLMWGLTLRHGWGCEKNEKMAFKWLQKAAESAVDDLEATRTHGIKNASAVQSELVLAIYEVGQCFFQGWGVPKDKKMAVSYYTMAAELGDADAQVDLAFCLTNGKGCKQDKRQAAKWYRAAVKQGQSDVGLAWIYKDKYQ</sequence>
<evidence type="ECO:0000313" key="2">
    <source>
        <dbReference type="EMBL" id="TFK18799.1"/>
    </source>
</evidence>
<dbReference type="OrthoDB" id="2148946at2759"/>
<dbReference type="GO" id="GO:0010972">
    <property type="term" value="P:negative regulation of G2/M transition of mitotic cell cycle"/>
    <property type="evidence" value="ECO:0007669"/>
    <property type="project" value="TreeGrafter"/>
</dbReference>
<accession>A0A5C3KF81</accession>
<proteinExistence type="predicted"/>
<evidence type="ECO:0000313" key="3">
    <source>
        <dbReference type="Proteomes" id="UP000307440"/>
    </source>
</evidence>
<dbReference type="SMART" id="SM00671">
    <property type="entry name" value="SEL1"/>
    <property type="match status" value="3"/>
</dbReference>
<protein>
    <recommendedName>
        <fullName evidence="4">HCP-like protein</fullName>
    </recommendedName>
</protein>
<evidence type="ECO:0000256" key="1">
    <source>
        <dbReference type="SAM" id="MobiDB-lite"/>
    </source>
</evidence>
<dbReference type="STRING" id="230819.A0A5C3KF81"/>
<dbReference type="Pfam" id="PF08238">
    <property type="entry name" value="Sel1"/>
    <property type="match status" value="3"/>
</dbReference>
<dbReference type="InterPro" id="IPR006597">
    <property type="entry name" value="Sel1-like"/>
</dbReference>
<dbReference type="Proteomes" id="UP000307440">
    <property type="component" value="Unassembled WGS sequence"/>
</dbReference>
<feature type="compositionally biased region" description="Polar residues" evidence="1">
    <location>
        <begin position="32"/>
        <end position="47"/>
    </location>
</feature>
<feature type="compositionally biased region" description="Basic residues" evidence="1">
    <location>
        <begin position="21"/>
        <end position="30"/>
    </location>
</feature>
<name>A0A5C3KF81_COPMA</name>
<keyword evidence="3" id="KW-1185">Reference proteome</keyword>
<dbReference type="PANTHER" id="PTHR43628:SF1">
    <property type="entry name" value="CHITIN SYNTHASE REGULATORY FACTOR 2-RELATED"/>
    <property type="match status" value="1"/>
</dbReference>
<dbReference type="AlphaFoldDB" id="A0A5C3KF81"/>
<dbReference type="PANTHER" id="PTHR43628">
    <property type="entry name" value="ACTIVATOR OF C KINASE PROTEIN 1-RELATED"/>
    <property type="match status" value="1"/>
</dbReference>